<sequence length="157" mass="18195">MHTADKWTELNMPTADKRTEFTMHTADKQTELNMPTADKRTELNIHTADKLTESTMHTADKQTELTMHTADKQRTKQNQNTRGDCQLLQQEERVRNVENTELFTAVVLLYKKFLMTSLIKVSNISLYESSKHVSLVENKCAISQYTFVLSNQRDVKK</sequence>
<accession>A0AAV4B7H3</accession>
<organism evidence="1 2">
    <name type="scientific">Plakobranchus ocellatus</name>
    <dbReference type="NCBI Taxonomy" id="259542"/>
    <lineage>
        <taxon>Eukaryota</taxon>
        <taxon>Metazoa</taxon>
        <taxon>Spiralia</taxon>
        <taxon>Lophotrochozoa</taxon>
        <taxon>Mollusca</taxon>
        <taxon>Gastropoda</taxon>
        <taxon>Heterobranchia</taxon>
        <taxon>Euthyneura</taxon>
        <taxon>Panpulmonata</taxon>
        <taxon>Sacoglossa</taxon>
        <taxon>Placobranchoidea</taxon>
        <taxon>Plakobranchidae</taxon>
        <taxon>Plakobranchus</taxon>
    </lineage>
</organism>
<comment type="caution">
    <text evidence="1">The sequence shown here is derived from an EMBL/GenBank/DDBJ whole genome shotgun (WGS) entry which is preliminary data.</text>
</comment>
<dbReference type="Proteomes" id="UP000735302">
    <property type="component" value="Unassembled WGS sequence"/>
</dbReference>
<protein>
    <submittedName>
        <fullName evidence="1">Uncharacterized protein</fullName>
    </submittedName>
</protein>
<evidence type="ECO:0000313" key="1">
    <source>
        <dbReference type="EMBL" id="GFO15485.1"/>
    </source>
</evidence>
<reference evidence="1 2" key="1">
    <citation type="journal article" date="2021" name="Elife">
        <title>Chloroplast acquisition without the gene transfer in kleptoplastic sea slugs, Plakobranchus ocellatus.</title>
        <authorList>
            <person name="Maeda T."/>
            <person name="Takahashi S."/>
            <person name="Yoshida T."/>
            <person name="Shimamura S."/>
            <person name="Takaki Y."/>
            <person name="Nagai Y."/>
            <person name="Toyoda A."/>
            <person name="Suzuki Y."/>
            <person name="Arimoto A."/>
            <person name="Ishii H."/>
            <person name="Satoh N."/>
            <person name="Nishiyama T."/>
            <person name="Hasebe M."/>
            <person name="Maruyama T."/>
            <person name="Minagawa J."/>
            <person name="Obokata J."/>
            <person name="Shigenobu S."/>
        </authorList>
    </citation>
    <scope>NUCLEOTIDE SEQUENCE [LARGE SCALE GENOMIC DNA]</scope>
</reference>
<keyword evidence="2" id="KW-1185">Reference proteome</keyword>
<name>A0AAV4B7H3_9GAST</name>
<dbReference type="EMBL" id="BLXT01004610">
    <property type="protein sequence ID" value="GFO15485.1"/>
    <property type="molecule type" value="Genomic_DNA"/>
</dbReference>
<evidence type="ECO:0000313" key="2">
    <source>
        <dbReference type="Proteomes" id="UP000735302"/>
    </source>
</evidence>
<proteinExistence type="predicted"/>
<gene>
    <name evidence="1" type="ORF">PoB_004199000</name>
</gene>
<dbReference type="AlphaFoldDB" id="A0AAV4B7H3"/>